<evidence type="ECO:0000313" key="10">
    <source>
        <dbReference type="EMBL" id="GEJ59241.1"/>
    </source>
</evidence>
<comment type="function">
    <text evidence="6 8">Together with its co-chaperonin GroES, plays an essential role in assisting protein folding. The GroEL-GroES system forms a nano-cage that allows encapsulation of the non-native substrate proteins and provides a physical environment optimized to promote and accelerate protein folding.</text>
</comment>
<dbReference type="Pfam" id="PF00118">
    <property type="entry name" value="Cpn60_TCP1"/>
    <property type="match status" value="1"/>
</dbReference>
<dbReference type="Gene3D" id="1.10.560.10">
    <property type="entry name" value="GroEL-like equatorial domain"/>
    <property type="match status" value="1"/>
</dbReference>
<dbReference type="GO" id="GO:0140662">
    <property type="term" value="F:ATP-dependent protein folding chaperone"/>
    <property type="evidence" value="ECO:0007669"/>
    <property type="project" value="InterPro"/>
</dbReference>
<keyword evidence="3 6" id="KW-0067">ATP-binding</keyword>
<comment type="similarity">
    <text evidence="1 6 7">Belongs to the chaperonin (HSP60) family.</text>
</comment>
<dbReference type="NCBIfam" id="NF009489">
    <property type="entry name" value="PRK12851.1"/>
    <property type="match status" value="1"/>
</dbReference>
<feature type="binding site" evidence="6">
    <location>
        <position position="496"/>
    </location>
    <ligand>
        <name>ATP</name>
        <dbReference type="ChEBI" id="CHEBI:30616"/>
    </ligand>
</feature>
<evidence type="ECO:0000256" key="9">
    <source>
        <dbReference type="SAM" id="Coils"/>
    </source>
</evidence>
<evidence type="ECO:0000313" key="11">
    <source>
        <dbReference type="Proteomes" id="UP000503640"/>
    </source>
</evidence>
<evidence type="ECO:0000256" key="6">
    <source>
        <dbReference type="HAMAP-Rule" id="MF_00600"/>
    </source>
</evidence>
<sequence length="536" mass="56532">MAAKQLLFDSAAREEVLRGATVLANAVRVTLGPRSKCVLIDKGWGEPIVCNDGVTIAKELQLDDATENLGARMMREAAQRTGDEVGDGTTTATLLAHAIFADGVRNVAAGASAIELKHGLERGVRAAVGALRKLSRPVKSRLEKEQVATISAHNDAVMGALVADAVERVGGEGVISVEEAKGTETRLELVEGMQLDRGYLSPYFVTDADRMECVLERPLILLTDRRISLMKDLLPVMEEVVKLGRPLLIVADDVDGDALATLVVNKLRAAIQCAAVKAPGFGDRRKAILEDLAVVTGGQVASEDVGLKLEHVTAAQLGSARRVVVARETTTVIKGAGDRDAIGARAEQLRRQLKEENSDYDREKLEERLGRLVGGVAVIHVGAPTEAELKSRKEAFEDAISATKAAVAEGVVPGGGLALLRLIEAVAAEEARCEGDERTGLAVLKHALTVPTRQIAANSGADGAVVVERMRTGAGSFGFNAATGQYVDLVEAGIVDATKVVRLALENAVSVASVLLLTEATLTEARPAKPEQVAAE</sequence>
<evidence type="ECO:0000256" key="5">
    <source>
        <dbReference type="ARBA" id="ARBA00023235"/>
    </source>
</evidence>
<evidence type="ECO:0000256" key="1">
    <source>
        <dbReference type="ARBA" id="ARBA00006607"/>
    </source>
</evidence>
<keyword evidence="11" id="KW-1185">Reference proteome</keyword>
<evidence type="ECO:0000256" key="4">
    <source>
        <dbReference type="ARBA" id="ARBA00023186"/>
    </source>
</evidence>
<dbReference type="HAMAP" id="MF_00600">
    <property type="entry name" value="CH60"/>
    <property type="match status" value="1"/>
</dbReference>
<evidence type="ECO:0000256" key="7">
    <source>
        <dbReference type="RuleBase" id="RU000418"/>
    </source>
</evidence>
<gene>
    <name evidence="10" type="primary">groL5</name>
    <name evidence="6" type="synonym">groEL</name>
    <name evidence="6" type="synonym">groL</name>
    <name evidence="10" type="ORF">AMYX_39820</name>
</gene>
<keyword evidence="4 6" id="KW-0143">Chaperone</keyword>
<feature type="binding site" evidence="6">
    <location>
        <begin position="480"/>
        <end position="482"/>
    </location>
    <ligand>
        <name>ATP</name>
        <dbReference type="ChEBI" id="CHEBI:30616"/>
    </ligand>
</feature>
<dbReference type="InterPro" id="IPR002423">
    <property type="entry name" value="Cpn60/GroEL/TCP-1"/>
</dbReference>
<evidence type="ECO:0000256" key="2">
    <source>
        <dbReference type="ARBA" id="ARBA00022741"/>
    </source>
</evidence>
<dbReference type="EC" id="5.6.1.7" evidence="6"/>
<dbReference type="Gene3D" id="3.30.260.10">
    <property type="entry name" value="TCP-1-like chaperonin intermediate domain"/>
    <property type="match status" value="1"/>
</dbReference>
<dbReference type="Gene3D" id="3.50.7.10">
    <property type="entry name" value="GroEL"/>
    <property type="match status" value="1"/>
</dbReference>
<dbReference type="GO" id="GO:0051082">
    <property type="term" value="F:unfolded protein binding"/>
    <property type="evidence" value="ECO:0007669"/>
    <property type="project" value="UniProtKB-UniRule"/>
</dbReference>
<keyword evidence="2 6" id="KW-0547">Nucleotide-binding</keyword>
<feature type="binding site" evidence="6">
    <location>
        <begin position="30"/>
        <end position="33"/>
    </location>
    <ligand>
        <name>ATP</name>
        <dbReference type="ChEBI" id="CHEBI:30616"/>
    </ligand>
</feature>
<dbReference type="InterPro" id="IPR027410">
    <property type="entry name" value="TCP-1-like_intermed_sf"/>
</dbReference>
<name>A0A7I9VSG1_9BACT</name>
<dbReference type="CDD" id="cd03344">
    <property type="entry name" value="GroEL"/>
    <property type="match status" value="1"/>
</dbReference>
<dbReference type="SUPFAM" id="SSF48592">
    <property type="entry name" value="GroEL equatorial domain-like"/>
    <property type="match status" value="1"/>
</dbReference>
<dbReference type="InterPro" id="IPR027413">
    <property type="entry name" value="GROEL-like_equatorial_sf"/>
</dbReference>
<dbReference type="InterPro" id="IPR027409">
    <property type="entry name" value="GroEL-like_apical_dom_sf"/>
</dbReference>
<comment type="subunit">
    <text evidence="6 8">Forms a cylinder of 14 subunits composed of two heptameric rings stacked back-to-back. Interacts with the co-chaperonin GroES.</text>
</comment>
<dbReference type="SUPFAM" id="SSF52029">
    <property type="entry name" value="GroEL apical domain-like"/>
    <property type="match status" value="1"/>
</dbReference>
<accession>A0A7I9VSG1</accession>
<evidence type="ECO:0000256" key="3">
    <source>
        <dbReference type="ARBA" id="ARBA00022840"/>
    </source>
</evidence>
<proteinExistence type="inferred from homology"/>
<comment type="caution">
    <text evidence="6">Lacks conserved residue(s) required for the propagation of feature annotation.</text>
</comment>
<feature type="coiled-coil region" evidence="9">
    <location>
        <begin position="339"/>
        <end position="366"/>
    </location>
</feature>
<keyword evidence="9" id="KW-0175">Coiled coil</keyword>
<dbReference type="PANTHER" id="PTHR45633">
    <property type="entry name" value="60 KDA HEAT SHOCK PROTEIN, MITOCHONDRIAL"/>
    <property type="match status" value="1"/>
</dbReference>
<comment type="subcellular location">
    <subcellularLocation>
        <location evidence="6">Cytoplasm</location>
    </subcellularLocation>
</comment>
<keyword evidence="6" id="KW-0963">Cytoplasm</keyword>
<dbReference type="RefSeq" id="WP_176068542.1">
    <property type="nucleotide sequence ID" value="NZ_BJTG01000012.1"/>
</dbReference>
<dbReference type="PRINTS" id="PR00298">
    <property type="entry name" value="CHAPERONIN60"/>
</dbReference>
<organism evidence="10 11">
    <name type="scientific">Anaeromyxobacter diazotrophicus</name>
    <dbReference type="NCBI Taxonomy" id="2590199"/>
    <lineage>
        <taxon>Bacteria</taxon>
        <taxon>Pseudomonadati</taxon>
        <taxon>Myxococcota</taxon>
        <taxon>Myxococcia</taxon>
        <taxon>Myxococcales</taxon>
        <taxon>Cystobacterineae</taxon>
        <taxon>Anaeromyxobacteraceae</taxon>
        <taxon>Anaeromyxobacter</taxon>
    </lineage>
</organism>
<comment type="caution">
    <text evidence="10">The sequence shown here is derived from an EMBL/GenBank/DDBJ whole genome shotgun (WGS) entry which is preliminary data.</text>
</comment>
<feature type="binding site" evidence="6">
    <location>
        <position position="415"/>
    </location>
    <ligand>
        <name>ATP</name>
        <dbReference type="ChEBI" id="CHEBI:30616"/>
    </ligand>
</feature>
<evidence type="ECO:0000256" key="8">
    <source>
        <dbReference type="RuleBase" id="RU000419"/>
    </source>
</evidence>
<dbReference type="Proteomes" id="UP000503640">
    <property type="component" value="Unassembled WGS sequence"/>
</dbReference>
<feature type="binding site" evidence="6">
    <location>
        <begin position="87"/>
        <end position="91"/>
    </location>
    <ligand>
        <name>ATP</name>
        <dbReference type="ChEBI" id="CHEBI:30616"/>
    </ligand>
</feature>
<dbReference type="SUPFAM" id="SSF54849">
    <property type="entry name" value="GroEL-intermediate domain like"/>
    <property type="match status" value="1"/>
</dbReference>
<dbReference type="EMBL" id="BJTG01000012">
    <property type="protein sequence ID" value="GEJ59241.1"/>
    <property type="molecule type" value="Genomic_DNA"/>
</dbReference>
<protein>
    <recommendedName>
        <fullName evidence="6">Chaperonin GroEL</fullName>
        <ecNumber evidence="6">5.6.1.7</ecNumber>
    </recommendedName>
    <alternativeName>
        <fullName evidence="6">60 kDa chaperonin</fullName>
    </alternativeName>
    <alternativeName>
        <fullName evidence="6">Chaperonin-60</fullName>
        <shortName evidence="6">Cpn60</shortName>
    </alternativeName>
</protein>
<dbReference type="AlphaFoldDB" id="A0A7I9VSG1"/>
<dbReference type="InterPro" id="IPR001844">
    <property type="entry name" value="Cpn60/GroEL"/>
</dbReference>
<reference evidence="11" key="1">
    <citation type="journal article" date="2020" name="Appl. Environ. Microbiol.">
        <title>Diazotrophic Anaeromyxobacter Isolates from Soils.</title>
        <authorList>
            <person name="Masuda Y."/>
            <person name="Yamanaka H."/>
            <person name="Xu Z.X."/>
            <person name="Shiratori Y."/>
            <person name="Aono T."/>
            <person name="Amachi S."/>
            <person name="Senoo K."/>
            <person name="Itoh H."/>
        </authorList>
    </citation>
    <scope>NUCLEOTIDE SEQUENCE [LARGE SCALE GENOMIC DNA]</scope>
    <source>
        <strain evidence="11">R267</strain>
    </source>
</reference>
<dbReference type="GO" id="GO:0005524">
    <property type="term" value="F:ATP binding"/>
    <property type="evidence" value="ECO:0007669"/>
    <property type="project" value="UniProtKB-UniRule"/>
</dbReference>
<dbReference type="NCBIfam" id="TIGR02348">
    <property type="entry name" value="GroEL"/>
    <property type="match status" value="1"/>
</dbReference>
<dbReference type="NCBIfam" id="NF000592">
    <property type="entry name" value="PRK00013.1"/>
    <property type="match status" value="1"/>
</dbReference>
<dbReference type="GO" id="GO:0016853">
    <property type="term" value="F:isomerase activity"/>
    <property type="evidence" value="ECO:0007669"/>
    <property type="project" value="UniProtKB-KW"/>
</dbReference>
<keyword evidence="5 6" id="KW-0413">Isomerase</keyword>
<dbReference type="GO" id="GO:0005737">
    <property type="term" value="C:cytoplasm"/>
    <property type="evidence" value="ECO:0007669"/>
    <property type="project" value="UniProtKB-SubCell"/>
</dbReference>
<dbReference type="FunFam" id="3.50.7.10:FF:000001">
    <property type="entry name" value="60 kDa chaperonin"/>
    <property type="match status" value="1"/>
</dbReference>
<dbReference type="NCBIfam" id="NF009488">
    <property type="entry name" value="PRK12850.1"/>
    <property type="match status" value="1"/>
</dbReference>
<dbReference type="NCBIfam" id="NF009487">
    <property type="entry name" value="PRK12849.1"/>
    <property type="match status" value="1"/>
</dbReference>
<dbReference type="GO" id="GO:0042026">
    <property type="term" value="P:protein refolding"/>
    <property type="evidence" value="ECO:0007669"/>
    <property type="project" value="UniProtKB-UniRule"/>
</dbReference>